<keyword evidence="3" id="KW-0238">DNA-binding</keyword>
<evidence type="ECO:0000256" key="2">
    <source>
        <dbReference type="ARBA" id="ARBA00023015"/>
    </source>
</evidence>
<dbReference type="Pfam" id="PF03466">
    <property type="entry name" value="LysR_substrate"/>
    <property type="match status" value="1"/>
</dbReference>
<dbReference type="PROSITE" id="PS50931">
    <property type="entry name" value="HTH_LYSR"/>
    <property type="match status" value="1"/>
</dbReference>
<dbReference type="InterPro" id="IPR050176">
    <property type="entry name" value="LTTR"/>
</dbReference>
<keyword evidence="4" id="KW-0804">Transcription</keyword>
<gene>
    <name evidence="6" type="ORF">SAMN05216175_10736</name>
</gene>
<dbReference type="RefSeq" id="WP_090728207.1">
    <property type="nucleotide sequence ID" value="NZ_FOOU01000007.1"/>
</dbReference>
<dbReference type="Gene3D" id="1.10.10.10">
    <property type="entry name" value="Winged helix-like DNA-binding domain superfamily/Winged helix DNA-binding domain"/>
    <property type="match status" value="1"/>
</dbReference>
<sequence length="306" mass="34606">MIDYKQLKALSTVLEEKNFERAAQRLHVTQSAVSQRIKQLEEMVGQTLLIRSHPISPTPAGQTLLKHFRQIEMLQNEVMSELNPVLKSGHIRLSIGVNADSLSTWFLPAIDPILKQHNVLLDLKVDDQDQTHHLLRSGEVMGCITSSSTPLQGCHCIPLGVSVYRCLASPEYILKYFPNGCDKQHLMQAPIVEYNYKDALQHRYLSKFFDISQGDYPAHRVPSFAAFIDFITRGFAAGMIPDQQGDTLLKSGQLIDIKPGYFLSVPLYWHVWNLKTPLANTLTNALIKQSEIDLEPFSRHPELTTC</sequence>
<dbReference type="OrthoDB" id="3252676at2"/>
<dbReference type="NCBIfam" id="TIGR03298">
    <property type="entry name" value="argP"/>
    <property type="match status" value="1"/>
</dbReference>
<feature type="domain" description="HTH lysR-type" evidence="5">
    <location>
        <begin position="2"/>
        <end position="58"/>
    </location>
</feature>
<dbReference type="SUPFAM" id="SSF53850">
    <property type="entry name" value="Periplasmic binding protein-like II"/>
    <property type="match status" value="1"/>
</dbReference>
<dbReference type="GO" id="GO:0003700">
    <property type="term" value="F:DNA-binding transcription factor activity"/>
    <property type="evidence" value="ECO:0007669"/>
    <property type="project" value="InterPro"/>
</dbReference>
<dbReference type="AlphaFoldDB" id="A0A1I2S0N3"/>
<dbReference type="InterPro" id="IPR017685">
    <property type="entry name" value="ArgP"/>
</dbReference>
<reference evidence="7" key="1">
    <citation type="submission" date="2016-10" db="EMBL/GenBank/DDBJ databases">
        <authorList>
            <person name="Varghese N."/>
            <person name="Submissions S."/>
        </authorList>
    </citation>
    <scope>NUCLEOTIDE SEQUENCE [LARGE SCALE GENOMIC DNA]</scope>
    <source>
        <strain evidence="7">CGMCC 1.10971</strain>
    </source>
</reference>
<keyword evidence="2" id="KW-0805">Transcription regulation</keyword>
<proteinExistence type="inferred from homology"/>
<name>A0A1I2S0N3_9GAMM</name>
<accession>A0A1I2S0N3</accession>
<dbReference type="NCBIfam" id="NF002964">
    <property type="entry name" value="PRK03635.1"/>
    <property type="match status" value="1"/>
</dbReference>
<dbReference type="Pfam" id="PF00126">
    <property type="entry name" value="HTH_1"/>
    <property type="match status" value="1"/>
</dbReference>
<dbReference type="InterPro" id="IPR036388">
    <property type="entry name" value="WH-like_DNA-bd_sf"/>
</dbReference>
<evidence type="ECO:0000256" key="3">
    <source>
        <dbReference type="ARBA" id="ARBA00023125"/>
    </source>
</evidence>
<evidence type="ECO:0000313" key="7">
    <source>
        <dbReference type="Proteomes" id="UP000198623"/>
    </source>
</evidence>
<dbReference type="PANTHER" id="PTHR30579:SF2">
    <property type="entry name" value="HTH-TYPE TRANSCRIPTIONAL REGULATOR ARGP"/>
    <property type="match status" value="1"/>
</dbReference>
<dbReference type="Gene3D" id="3.40.190.290">
    <property type="match status" value="1"/>
</dbReference>
<organism evidence="6 7">
    <name type="scientific">Neptunomonas qingdaonensis</name>
    <dbReference type="NCBI Taxonomy" id="1045558"/>
    <lineage>
        <taxon>Bacteria</taxon>
        <taxon>Pseudomonadati</taxon>
        <taxon>Pseudomonadota</taxon>
        <taxon>Gammaproteobacteria</taxon>
        <taxon>Oceanospirillales</taxon>
        <taxon>Oceanospirillaceae</taxon>
        <taxon>Neptunomonas</taxon>
    </lineage>
</organism>
<dbReference type="InterPro" id="IPR000847">
    <property type="entry name" value="LysR_HTH_N"/>
</dbReference>
<dbReference type="InterPro" id="IPR036390">
    <property type="entry name" value="WH_DNA-bd_sf"/>
</dbReference>
<dbReference type="STRING" id="1045558.SAMN05216175_10736"/>
<dbReference type="GO" id="GO:0003677">
    <property type="term" value="F:DNA binding"/>
    <property type="evidence" value="ECO:0007669"/>
    <property type="project" value="UniProtKB-KW"/>
</dbReference>
<evidence type="ECO:0000256" key="1">
    <source>
        <dbReference type="ARBA" id="ARBA00009437"/>
    </source>
</evidence>
<dbReference type="PANTHER" id="PTHR30579">
    <property type="entry name" value="TRANSCRIPTIONAL REGULATOR"/>
    <property type="match status" value="1"/>
</dbReference>
<evidence type="ECO:0000259" key="5">
    <source>
        <dbReference type="PROSITE" id="PS50931"/>
    </source>
</evidence>
<comment type="similarity">
    <text evidence="1">Belongs to the LysR transcriptional regulatory family.</text>
</comment>
<protein>
    <submittedName>
        <fullName evidence="6">LysR family transcriptional regulator, chromosome initiation inhibitor</fullName>
    </submittedName>
</protein>
<evidence type="ECO:0000256" key="4">
    <source>
        <dbReference type="ARBA" id="ARBA00023163"/>
    </source>
</evidence>
<dbReference type="SUPFAM" id="SSF46785">
    <property type="entry name" value="Winged helix' DNA-binding domain"/>
    <property type="match status" value="1"/>
</dbReference>
<dbReference type="Proteomes" id="UP000198623">
    <property type="component" value="Unassembled WGS sequence"/>
</dbReference>
<keyword evidence="7" id="KW-1185">Reference proteome</keyword>
<dbReference type="NCBIfam" id="NF009888">
    <property type="entry name" value="PRK13348.1"/>
    <property type="match status" value="1"/>
</dbReference>
<evidence type="ECO:0000313" key="6">
    <source>
        <dbReference type="EMBL" id="SFG45883.1"/>
    </source>
</evidence>
<dbReference type="EMBL" id="FOOU01000007">
    <property type="protein sequence ID" value="SFG45883.1"/>
    <property type="molecule type" value="Genomic_DNA"/>
</dbReference>
<dbReference type="PRINTS" id="PR00039">
    <property type="entry name" value="HTHLYSR"/>
</dbReference>
<dbReference type="FunFam" id="1.10.10.10:FF:000001">
    <property type="entry name" value="LysR family transcriptional regulator"/>
    <property type="match status" value="1"/>
</dbReference>
<dbReference type="InterPro" id="IPR005119">
    <property type="entry name" value="LysR_subst-bd"/>
</dbReference>